<reference evidence="1" key="1">
    <citation type="submission" date="2025-08" db="UniProtKB">
        <authorList>
            <consortium name="Ensembl"/>
        </authorList>
    </citation>
    <scope>IDENTIFICATION</scope>
</reference>
<accession>A0A8C0KVJ3</accession>
<dbReference type="AlphaFoldDB" id="A0A8C0KVJ3"/>
<evidence type="ECO:0000313" key="2">
    <source>
        <dbReference type="Proteomes" id="UP000694391"/>
    </source>
</evidence>
<organism evidence="1 2">
    <name type="scientific">Canis lupus dingo</name>
    <name type="common">dingo</name>
    <dbReference type="NCBI Taxonomy" id="286419"/>
    <lineage>
        <taxon>Eukaryota</taxon>
        <taxon>Metazoa</taxon>
        <taxon>Chordata</taxon>
        <taxon>Craniata</taxon>
        <taxon>Vertebrata</taxon>
        <taxon>Euteleostomi</taxon>
        <taxon>Mammalia</taxon>
        <taxon>Eutheria</taxon>
        <taxon>Laurasiatheria</taxon>
        <taxon>Carnivora</taxon>
        <taxon>Caniformia</taxon>
        <taxon>Canidae</taxon>
        <taxon>Canis</taxon>
    </lineage>
</organism>
<sequence length="130" mass="15154">MRSAQTLLNMGKSILMRNLMYVRNVGRMWKGLYHCLTLYIRKFIKVGNHMNVKNVRKSLPCIEILLDINVFTLVRNFLNVGSVGRFILLAQNFFNIRKLTLVRSPMNVTNVGRPLAYMDTFTSIRKFILV</sequence>
<dbReference type="GeneTree" id="ENSGT00530000064407"/>
<proteinExistence type="predicted"/>
<evidence type="ECO:0000313" key="1">
    <source>
        <dbReference type="Ensembl" id="ENSCAFP00020022761.1"/>
    </source>
</evidence>
<dbReference type="Ensembl" id="ENSCAFT00020026334.1">
    <property type="protein sequence ID" value="ENSCAFP00020022761.1"/>
    <property type="gene ID" value="ENSCAFG00020017959.1"/>
</dbReference>
<reference evidence="1" key="2">
    <citation type="submission" date="2025-09" db="UniProtKB">
        <authorList>
            <consortium name="Ensembl"/>
        </authorList>
    </citation>
    <scope>IDENTIFICATION</scope>
</reference>
<dbReference type="PANTHER" id="PTHR14947:SF24">
    <property type="entry name" value="ZINC FINGER PROTEIN 781-RELATED"/>
    <property type="match status" value="1"/>
</dbReference>
<protein>
    <submittedName>
        <fullName evidence="1">Uncharacterized protein</fullName>
    </submittedName>
</protein>
<keyword evidence="2" id="KW-1185">Reference proteome</keyword>
<name>A0A8C0KVJ3_CANLU</name>
<dbReference type="Proteomes" id="UP000694391">
    <property type="component" value="Unplaced"/>
</dbReference>
<dbReference type="PANTHER" id="PTHR14947">
    <property type="entry name" value="ZINC FINGER PROTEIN"/>
    <property type="match status" value="1"/>
</dbReference>
<dbReference type="InterPro" id="IPR039938">
    <property type="entry name" value="Sp4-like"/>
</dbReference>